<dbReference type="GO" id="GO:0008237">
    <property type="term" value="F:metallopeptidase activity"/>
    <property type="evidence" value="ECO:0007669"/>
    <property type="project" value="UniProtKB-KW"/>
</dbReference>
<feature type="transmembrane region" description="Helical" evidence="1">
    <location>
        <begin position="12"/>
        <end position="32"/>
    </location>
</feature>
<proteinExistence type="predicted"/>
<feature type="transmembrane region" description="Helical" evidence="1">
    <location>
        <begin position="107"/>
        <end position="125"/>
    </location>
</feature>
<keyword evidence="1" id="KW-0812">Transmembrane</keyword>
<keyword evidence="1" id="KW-1133">Transmembrane helix</keyword>
<reference evidence="3 4" key="1">
    <citation type="submission" date="2021-05" db="EMBL/GenBank/DDBJ databases">
        <title>Novel Bacillus species.</title>
        <authorList>
            <person name="Liu G."/>
        </authorList>
    </citation>
    <scope>NUCLEOTIDE SEQUENCE [LARGE SCALE GENOMIC DNA]</scope>
    <source>
        <strain evidence="3 4">FJAT-49682</strain>
    </source>
</reference>
<comment type="caution">
    <text evidence="3">The sequence shown here is derived from an EMBL/GenBank/DDBJ whole genome shotgun (WGS) entry which is preliminary data.</text>
</comment>
<feature type="transmembrane region" description="Helical" evidence="1">
    <location>
        <begin position="220"/>
        <end position="241"/>
    </location>
</feature>
<feature type="domain" description="CAAX prenyl protease 2/Lysostaphin resistance protein A-like" evidence="2">
    <location>
        <begin position="108"/>
        <end position="202"/>
    </location>
</feature>
<evidence type="ECO:0000313" key="3">
    <source>
        <dbReference type="EMBL" id="MBS4224136.1"/>
    </source>
</evidence>
<dbReference type="AlphaFoldDB" id="A0A942UMG0"/>
<keyword evidence="3" id="KW-0378">Hydrolase</keyword>
<evidence type="ECO:0000256" key="1">
    <source>
        <dbReference type="SAM" id="Phobius"/>
    </source>
</evidence>
<dbReference type="InterPro" id="IPR003675">
    <property type="entry name" value="Rce1/LyrA-like_dom"/>
</dbReference>
<gene>
    <name evidence="3" type="ORF">KHA91_15555</name>
</gene>
<organism evidence="3 4">
    <name type="scientific">Lederbergia citrea</name>
    <dbReference type="NCBI Taxonomy" id="2833581"/>
    <lineage>
        <taxon>Bacteria</taxon>
        <taxon>Bacillati</taxon>
        <taxon>Bacillota</taxon>
        <taxon>Bacilli</taxon>
        <taxon>Bacillales</taxon>
        <taxon>Bacillaceae</taxon>
        <taxon>Lederbergia</taxon>
    </lineage>
</organism>
<dbReference type="RefSeq" id="WP_213099180.1">
    <property type="nucleotide sequence ID" value="NZ_JAGYPH010000003.1"/>
</dbReference>
<evidence type="ECO:0000259" key="2">
    <source>
        <dbReference type="Pfam" id="PF02517"/>
    </source>
</evidence>
<feature type="transmembrane region" description="Helical" evidence="1">
    <location>
        <begin position="82"/>
        <end position="101"/>
    </location>
</feature>
<evidence type="ECO:0000313" key="4">
    <source>
        <dbReference type="Proteomes" id="UP000676456"/>
    </source>
</evidence>
<keyword evidence="3" id="KW-0645">Protease</keyword>
<sequence length="256" mass="28399">MRKFFREHPIIFAIFILFLSRIVGLGVAYVIKVFLPDLNPIKDLGWLIQILFAITTLVLVYWSGDAKGLGFMKPVSKKEWLLWIPTLIIPILIVLTLGFNVSEFSKAGVLAITALCVAINEEVIFRGALVKGFLRFGTTVTIFVPAVLFGIIHLGNIFGGADITFSVYQAGWAIAAGIAYTALRLRNQSIYPLIVFHFILDYTEYLSTGENGVHQTGFSTRALVIGLIVSVLFAIYALVLFKMSKKTIITEMSIES</sequence>
<dbReference type="EMBL" id="JAGYPN010000003">
    <property type="protein sequence ID" value="MBS4224136.1"/>
    <property type="molecule type" value="Genomic_DNA"/>
</dbReference>
<feature type="transmembrane region" description="Helical" evidence="1">
    <location>
        <begin position="166"/>
        <end position="183"/>
    </location>
</feature>
<dbReference type="GO" id="GO:0004175">
    <property type="term" value="F:endopeptidase activity"/>
    <property type="evidence" value="ECO:0007669"/>
    <property type="project" value="UniProtKB-ARBA"/>
</dbReference>
<feature type="transmembrane region" description="Helical" evidence="1">
    <location>
        <begin position="132"/>
        <end position="154"/>
    </location>
</feature>
<dbReference type="Proteomes" id="UP000676456">
    <property type="component" value="Unassembled WGS sequence"/>
</dbReference>
<protein>
    <submittedName>
        <fullName evidence="3">CPBP family intramembrane metalloprotease</fullName>
    </submittedName>
</protein>
<keyword evidence="4" id="KW-1185">Reference proteome</keyword>
<keyword evidence="3" id="KW-0482">Metalloprotease</keyword>
<feature type="transmembrane region" description="Helical" evidence="1">
    <location>
        <begin position="44"/>
        <end position="62"/>
    </location>
</feature>
<dbReference type="Pfam" id="PF02517">
    <property type="entry name" value="Rce1-like"/>
    <property type="match status" value="1"/>
</dbReference>
<dbReference type="GO" id="GO:0080120">
    <property type="term" value="P:CAAX-box protein maturation"/>
    <property type="evidence" value="ECO:0007669"/>
    <property type="project" value="UniProtKB-ARBA"/>
</dbReference>
<keyword evidence="1" id="KW-0472">Membrane</keyword>
<feature type="transmembrane region" description="Helical" evidence="1">
    <location>
        <begin position="190"/>
        <end position="208"/>
    </location>
</feature>
<name>A0A942UMG0_9BACI</name>
<accession>A0A942UMG0</accession>